<feature type="region of interest" description="Disordered" evidence="1">
    <location>
        <begin position="1"/>
        <end position="21"/>
    </location>
</feature>
<reference evidence="2" key="1">
    <citation type="submission" date="2018-10" db="EMBL/GenBank/DDBJ databases">
        <authorList>
            <person name="Hariharan J."/>
            <person name="Choudoir M.J."/>
            <person name="Diebold P."/>
            <person name="Panke-Buisse K."/>
            <person name="Campbell A.N."/>
            <person name="Buckley D.H."/>
        </authorList>
    </citation>
    <scope>NUCLEOTIDE SEQUENCE</scope>
    <source>
        <strain evidence="2">Gb1</strain>
    </source>
</reference>
<comment type="caution">
    <text evidence="2">The sequence shown here is derived from an EMBL/GenBank/DDBJ whole genome shotgun (WGS) entry which is preliminary data.</text>
</comment>
<protein>
    <submittedName>
        <fullName evidence="2">Uncharacterized protein</fullName>
    </submittedName>
</protein>
<evidence type="ECO:0000256" key="1">
    <source>
        <dbReference type="SAM" id="MobiDB-lite"/>
    </source>
</evidence>
<accession>A0A652L9R6</accession>
<dbReference type="AlphaFoldDB" id="A0A652L9R6"/>
<dbReference type="RefSeq" id="WP_147982855.1">
    <property type="nucleotide sequence ID" value="NZ_RDBM01000021.1"/>
</dbReference>
<gene>
    <name evidence="2" type="ORF">EAO74_05495</name>
</gene>
<feature type="compositionally biased region" description="Basic and acidic residues" evidence="1">
    <location>
        <begin position="1"/>
        <end position="11"/>
    </location>
</feature>
<proteinExistence type="predicted"/>
<evidence type="ECO:0000313" key="2">
    <source>
        <dbReference type="EMBL" id="TXS32795.1"/>
    </source>
</evidence>
<organism evidence="2">
    <name type="scientific">Streptomyces sp. gb1(2016)</name>
    <dbReference type="NCBI Taxonomy" id="1828321"/>
    <lineage>
        <taxon>Bacteria</taxon>
        <taxon>Bacillati</taxon>
        <taxon>Actinomycetota</taxon>
        <taxon>Actinomycetes</taxon>
        <taxon>Kitasatosporales</taxon>
        <taxon>Streptomycetaceae</taxon>
        <taxon>Streptomyces</taxon>
    </lineage>
</organism>
<dbReference type="EMBL" id="RDBM01000021">
    <property type="protein sequence ID" value="TXS32795.1"/>
    <property type="molecule type" value="Genomic_DNA"/>
</dbReference>
<sequence>MHLFGRREKEVQMGMVGETPQYETEPVRLRTDSGSPYTITVPHDVVTDHRTSACTCAAGG</sequence>
<name>A0A652L9R6_9ACTN</name>